<dbReference type="SUPFAM" id="SSF53098">
    <property type="entry name" value="Ribonuclease H-like"/>
    <property type="match status" value="1"/>
</dbReference>
<evidence type="ECO:0000256" key="1">
    <source>
        <dbReference type="ARBA" id="ARBA00022722"/>
    </source>
</evidence>
<protein>
    <submittedName>
        <fullName evidence="5">DNA polymerase III epsilon subunit-like 3'-5' exonuclease</fullName>
        <ecNumber evidence="5">2.7.7.7</ecNumber>
    </submittedName>
</protein>
<keyword evidence="5" id="KW-0548">Nucleotidyltransferase</keyword>
<dbReference type="GO" id="GO:0005829">
    <property type="term" value="C:cytosol"/>
    <property type="evidence" value="ECO:0007669"/>
    <property type="project" value="TreeGrafter"/>
</dbReference>
<reference evidence="5 6" key="1">
    <citation type="journal article" date="2015" name="Genome Announc.">
        <title>Complete Genome Sequence of Corynebacterium camporealensis DSM 44610, Isolated from the Milk of a Manchega Sheep with Subclinical Mastitis.</title>
        <authorList>
            <person name="Ruckert C."/>
            <person name="Albersmeier A."/>
            <person name="Winkler A."/>
            <person name="Tauch A."/>
        </authorList>
    </citation>
    <scope>NUCLEOTIDE SEQUENCE [LARGE SCALE GENOMIC DNA]</scope>
    <source>
        <strain evidence="5 6">DSM 44610</strain>
    </source>
</reference>
<evidence type="ECO:0000256" key="2">
    <source>
        <dbReference type="ARBA" id="ARBA00022801"/>
    </source>
</evidence>
<dbReference type="InterPro" id="IPR012337">
    <property type="entry name" value="RNaseH-like_sf"/>
</dbReference>
<keyword evidence="3 5" id="KW-0269">Exonuclease</keyword>
<dbReference type="PATRIC" id="fig|161896.4.peg.1047"/>
<proteinExistence type="predicted"/>
<dbReference type="PANTHER" id="PTHR30231">
    <property type="entry name" value="DNA POLYMERASE III SUBUNIT EPSILON"/>
    <property type="match status" value="1"/>
</dbReference>
<evidence type="ECO:0000313" key="6">
    <source>
        <dbReference type="Proteomes" id="UP000033566"/>
    </source>
</evidence>
<dbReference type="AlphaFoldDB" id="A0A0F6TBB0"/>
<dbReference type="EC" id="2.7.7.7" evidence="5"/>
<evidence type="ECO:0000259" key="4">
    <source>
        <dbReference type="SMART" id="SM00479"/>
    </source>
</evidence>
<dbReference type="Gene3D" id="3.30.420.10">
    <property type="entry name" value="Ribonuclease H-like superfamily/Ribonuclease H"/>
    <property type="match status" value="1"/>
</dbReference>
<dbReference type="SMART" id="SM00479">
    <property type="entry name" value="EXOIII"/>
    <property type="match status" value="1"/>
</dbReference>
<keyword evidence="2" id="KW-0378">Hydrolase</keyword>
<dbReference type="Pfam" id="PF00929">
    <property type="entry name" value="RNase_T"/>
    <property type="match status" value="1"/>
</dbReference>
<dbReference type="Proteomes" id="UP000033566">
    <property type="component" value="Chromosome"/>
</dbReference>
<organism evidence="5 6">
    <name type="scientific">Corynebacterium camporealensis</name>
    <dbReference type="NCBI Taxonomy" id="161896"/>
    <lineage>
        <taxon>Bacteria</taxon>
        <taxon>Bacillati</taxon>
        <taxon>Actinomycetota</taxon>
        <taxon>Actinomycetes</taxon>
        <taxon>Mycobacteriales</taxon>
        <taxon>Corynebacteriaceae</taxon>
        <taxon>Corynebacterium</taxon>
    </lineage>
</organism>
<dbReference type="GO" id="GO:0008408">
    <property type="term" value="F:3'-5' exonuclease activity"/>
    <property type="evidence" value="ECO:0007669"/>
    <property type="project" value="TreeGrafter"/>
</dbReference>
<sequence>MFFSKKLVIDQPAKNTPVADVPFLAVDFETTGTDPRRDHIVSMGWIPLQGSEIHLGGAGYHVIKGAAVGESALIHGLTDTDVASGVSLEEGLDELLAALDGRILLAHFAGLELGFLRKAVDEVHNKKLQLRAVDTFALERRHMERMGTYPRGEDLRLQRVCERYGLPKHGAHNAAGDALACAELFLAQQTRTKARTLADLLT</sequence>
<dbReference type="EMBL" id="CP011311">
    <property type="protein sequence ID" value="AKE39036.1"/>
    <property type="molecule type" value="Genomic_DNA"/>
</dbReference>
<dbReference type="GO" id="GO:0003887">
    <property type="term" value="F:DNA-directed DNA polymerase activity"/>
    <property type="evidence" value="ECO:0007669"/>
    <property type="project" value="UniProtKB-EC"/>
</dbReference>
<evidence type="ECO:0000313" key="5">
    <source>
        <dbReference type="EMBL" id="AKE39036.1"/>
    </source>
</evidence>
<dbReference type="RefSeq" id="WP_046453353.1">
    <property type="nucleotide sequence ID" value="NZ_CP011311.1"/>
</dbReference>
<dbReference type="PANTHER" id="PTHR30231:SF4">
    <property type="entry name" value="PROTEIN NEN2"/>
    <property type="match status" value="1"/>
</dbReference>
<dbReference type="GO" id="GO:0003676">
    <property type="term" value="F:nucleic acid binding"/>
    <property type="evidence" value="ECO:0007669"/>
    <property type="project" value="InterPro"/>
</dbReference>
<dbReference type="OrthoDB" id="190275at2"/>
<evidence type="ECO:0000256" key="3">
    <source>
        <dbReference type="ARBA" id="ARBA00022839"/>
    </source>
</evidence>
<name>A0A0F6TBB0_9CORY</name>
<dbReference type="InterPro" id="IPR013520">
    <property type="entry name" value="Ribonucl_H"/>
</dbReference>
<dbReference type="KEGG" id="ccj:UL81_05320"/>
<keyword evidence="1" id="KW-0540">Nuclease</keyword>
<feature type="domain" description="Exonuclease" evidence="4">
    <location>
        <begin position="22"/>
        <end position="194"/>
    </location>
</feature>
<dbReference type="HOGENOM" id="CLU_047806_9_0_11"/>
<dbReference type="InterPro" id="IPR036397">
    <property type="entry name" value="RNaseH_sf"/>
</dbReference>
<keyword evidence="6" id="KW-1185">Reference proteome</keyword>
<dbReference type="CDD" id="cd06127">
    <property type="entry name" value="DEDDh"/>
    <property type="match status" value="1"/>
</dbReference>
<accession>A0A0F6TBB0</accession>
<keyword evidence="5" id="KW-0808">Transferase</keyword>
<gene>
    <name evidence="5" type="primary">dnaQ3</name>
    <name evidence="5" type="ORF">UL81_05320</name>
</gene>